<keyword evidence="9" id="KW-0223">Dioxygenase</keyword>
<dbReference type="Gene3D" id="3.30.40.10">
    <property type="entry name" value="Zinc/RING finger domain, C3HC4 (zinc finger)"/>
    <property type="match status" value="1"/>
</dbReference>
<dbReference type="InterPro" id="IPR019786">
    <property type="entry name" value="Zinc_finger_PHD-type_CS"/>
</dbReference>
<dbReference type="SUPFAM" id="SSF51197">
    <property type="entry name" value="Clavaminate synthase-like"/>
    <property type="match status" value="1"/>
</dbReference>
<dbReference type="PROSITE" id="PS51184">
    <property type="entry name" value="JMJC"/>
    <property type="match status" value="1"/>
</dbReference>
<feature type="compositionally biased region" description="Basic and acidic residues" evidence="17">
    <location>
        <begin position="738"/>
        <end position="750"/>
    </location>
</feature>
<evidence type="ECO:0000313" key="19">
    <source>
        <dbReference type="EMBL" id="WVW85343.1"/>
    </source>
</evidence>
<dbReference type="GeneID" id="30211280"/>
<dbReference type="GO" id="GO:0005634">
    <property type="term" value="C:nucleus"/>
    <property type="evidence" value="ECO:0007669"/>
    <property type="project" value="UniProtKB-SubCell"/>
</dbReference>
<feature type="domain" description="JmjC" evidence="18">
    <location>
        <begin position="437"/>
        <end position="609"/>
    </location>
</feature>
<dbReference type="InterPro" id="IPR001965">
    <property type="entry name" value="Znf_PHD"/>
</dbReference>
<dbReference type="InterPro" id="IPR003347">
    <property type="entry name" value="JmjC_dom"/>
</dbReference>
<feature type="compositionally biased region" description="Polar residues" evidence="17">
    <location>
        <begin position="193"/>
        <end position="213"/>
    </location>
</feature>
<evidence type="ECO:0000256" key="6">
    <source>
        <dbReference type="ARBA" id="ARBA00022771"/>
    </source>
</evidence>
<keyword evidence="8" id="KW-0156">Chromatin regulator</keyword>
<evidence type="ECO:0000256" key="3">
    <source>
        <dbReference type="ARBA" id="ARBA00008037"/>
    </source>
</evidence>
<feature type="compositionally biased region" description="Polar residues" evidence="17">
    <location>
        <begin position="1"/>
        <end position="16"/>
    </location>
</feature>
<keyword evidence="20" id="KW-1185">Reference proteome</keyword>
<evidence type="ECO:0000256" key="12">
    <source>
        <dbReference type="ARBA" id="ARBA00023015"/>
    </source>
</evidence>
<feature type="region of interest" description="Disordered" evidence="17">
    <location>
        <begin position="1"/>
        <end position="25"/>
    </location>
</feature>
<dbReference type="Proteomes" id="UP000092730">
    <property type="component" value="Chromosome 6"/>
</dbReference>
<keyword evidence="5" id="KW-0479">Metal-binding</keyword>
<dbReference type="RefSeq" id="XP_065726522.1">
    <property type="nucleotide sequence ID" value="XM_065870450.1"/>
</dbReference>
<dbReference type="PROSITE" id="PS01359">
    <property type="entry name" value="ZF_PHD_1"/>
    <property type="match status" value="1"/>
</dbReference>
<evidence type="ECO:0000256" key="5">
    <source>
        <dbReference type="ARBA" id="ARBA00022723"/>
    </source>
</evidence>
<feature type="region of interest" description="Disordered" evidence="17">
    <location>
        <begin position="438"/>
        <end position="460"/>
    </location>
</feature>
<evidence type="ECO:0000256" key="1">
    <source>
        <dbReference type="ARBA" id="ARBA00001954"/>
    </source>
</evidence>
<keyword evidence="7" id="KW-0862">Zinc</keyword>
<dbReference type="InterPro" id="IPR041070">
    <property type="entry name" value="JHD"/>
</dbReference>
<reference evidence="19" key="2">
    <citation type="submission" date="2024-02" db="EMBL/GenBank/DDBJ databases">
        <title>Comparative genomics of Cryptococcus and Kwoniella reveals pathogenesis evolution and contrasting modes of karyotype evolution via chromosome fusion or intercentromeric recombination.</title>
        <authorList>
            <person name="Coelho M.A."/>
            <person name="David-Palma M."/>
            <person name="Shea T."/>
            <person name="Bowers K."/>
            <person name="McGinley-Smith S."/>
            <person name="Mohammad A.W."/>
            <person name="Gnirke A."/>
            <person name="Yurkov A.M."/>
            <person name="Nowrousian M."/>
            <person name="Sun S."/>
            <person name="Cuomo C.A."/>
            <person name="Heitman J."/>
        </authorList>
    </citation>
    <scope>NUCLEOTIDE SEQUENCE</scope>
    <source>
        <strain evidence="19">CBS 10118</strain>
    </source>
</reference>
<keyword evidence="13" id="KW-0804">Transcription</keyword>
<gene>
    <name evidence="19" type="ORF">I302_107381</name>
</gene>
<evidence type="ECO:0000259" key="18">
    <source>
        <dbReference type="PROSITE" id="PS51184"/>
    </source>
</evidence>
<organism evidence="19 20">
    <name type="scientific">Kwoniella bestiolae CBS 10118</name>
    <dbReference type="NCBI Taxonomy" id="1296100"/>
    <lineage>
        <taxon>Eukaryota</taxon>
        <taxon>Fungi</taxon>
        <taxon>Dikarya</taxon>
        <taxon>Basidiomycota</taxon>
        <taxon>Agaricomycotina</taxon>
        <taxon>Tremellomycetes</taxon>
        <taxon>Tremellales</taxon>
        <taxon>Cryptococcaceae</taxon>
        <taxon>Kwoniella</taxon>
    </lineage>
</organism>
<evidence type="ECO:0000256" key="4">
    <source>
        <dbReference type="ARBA" id="ARBA00013246"/>
    </source>
</evidence>
<proteinExistence type="inferred from homology"/>
<evidence type="ECO:0000256" key="17">
    <source>
        <dbReference type="SAM" id="MobiDB-lite"/>
    </source>
</evidence>
<reference evidence="19" key="1">
    <citation type="submission" date="2013-07" db="EMBL/GenBank/DDBJ databases">
        <authorList>
            <consortium name="The Broad Institute Genome Sequencing Platform"/>
            <person name="Cuomo C."/>
            <person name="Litvintseva A."/>
            <person name="Chen Y."/>
            <person name="Heitman J."/>
            <person name="Sun S."/>
            <person name="Springer D."/>
            <person name="Dromer F."/>
            <person name="Young S.K."/>
            <person name="Zeng Q."/>
            <person name="Gargeya S."/>
            <person name="Fitzgerald M."/>
            <person name="Abouelleil A."/>
            <person name="Alvarado L."/>
            <person name="Berlin A.M."/>
            <person name="Chapman S.B."/>
            <person name="Dewar J."/>
            <person name="Goldberg J."/>
            <person name="Griggs A."/>
            <person name="Gujja S."/>
            <person name="Hansen M."/>
            <person name="Howarth C."/>
            <person name="Imamovic A."/>
            <person name="Larimer J."/>
            <person name="McCowan C."/>
            <person name="Murphy C."/>
            <person name="Pearson M."/>
            <person name="Priest M."/>
            <person name="Roberts A."/>
            <person name="Saif S."/>
            <person name="Shea T."/>
            <person name="Sykes S."/>
            <person name="Wortman J."/>
            <person name="Nusbaum C."/>
            <person name="Birren B."/>
        </authorList>
    </citation>
    <scope>NUCLEOTIDE SEQUENCE</scope>
    <source>
        <strain evidence="19">CBS 10118</strain>
    </source>
</reference>
<dbReference type="SMART" id="SM00558">
    <property type="entry name" value="JmjC"/>
    <property type="match status" value="1"/>
</dbReference>
<dbReference type="GO" id="GO:0008270">
    <property type="term" value="F:zinc ion binding"/>
    <property type="evidence" value="ECO:0007669"/>
    <property type="project" value="UniProtKB-KW"/>
</dbReference>
<sequence>MSDQNPPTEIIQTGQTDIPDVPVPQQEEQETCPLCKLTGVPQIPGSEPGSDTSSYDVELVWIACSKCDTWYHSACLMLGDEKVRTTIPHEIIQEVEGNRKEEGGAWFNWPQWIDRWYCYTCIARASSPSNPRPPRHPPKATLKKGVPPFESTKPKRPASSASLAQPAKQAKKARTSILNQDGESPRQAKRARSSLSAQIQGSEGVEATQSSNGDRTEVMNWHEGPAAPVEAREGLVVEGRPKRNIKPLDYHNLNNSIATPTNQWLDLIADPGKYGRVILDAKYKSVPGNLLSRSWLDSSSSSSSSSDYPPTLFYGPDREPIIVRPENGGFTSMGGQIPGKDLTVQDVARLVGPKRMVDVIDVSSQQSSQWTLQKWADYLLPPSSSSSSSTRKKVYNIISLEISDTELAKKVKPPKLVREVDWVDNYWNFSISGKGKNKAMETSTLTPTPASDDGTAVNGNRNGEVKAEIVEEDRGDIKENAKAPYPKVQLYCLMGMKGAWTDWHVDFAASSVYYTIHTGSKVFYFIRPTTANLKAYAEWSGSFERQQDTWLPDMCDEVRKVVLNAGDTMIIPAGYIHAVYTPMDSIVFGGNFLHSYDIDTQLRLRQIEIDTKVPQRFRFPMFEKLCWFVAERYNSQLRLLRQYRPRSTVSNPTAPLHSRVLSQLIHLCDFLSNQISILHNPEKEQRSKNLVWDRMPHELIRDPEALVRELRWRVLRELGEGEVHHSSLSVANERNGMKAENGDVNHEKEMKRKKAKLSRVFDKKGGSRTWLFDPPKWEESITPPRIETSLINLPRPFTSKEEEEEAEKTVSTIKQYRTRTREFEGGGLVVEQQEVVFVERKIVWGLDRREGGKMEVD</sequence>
<evidence type="ECO:0000256" key="14">
    <source>
        <dbReference type="ARBA" id="ARBA00023242"/>
    </source>
</evidence>
<keyword evidence="11" id="KW-0408">Iron</keyword>
<keyword evidence="10" id="KW-0560">Oxidoreductase</keyword>
<protein>
    <recommendedName>
        <fullName evidence="4">[histone H3]-dimethyl-L-lysine(36) demethylase</fullName>
        <ecNumber evidence="4">1.14.11.27</ecNumber>
    </recommendedName>
    <alternativeName>
        <fullName evidence="15">[Histone-H3]-lysine-36 demethylase 1</fullName>
    </alternativeName>
</protein>
<evidence type="ECO:0000313" key="20">
    <source>
        <dbReference type="Proteomes" id="UP000092730"/>
    </source>
</evidence>
<name>A0AAJ8MA10_9TREE</name>
<evidence type="ECO:0000256" key="2">
    <source>
        <dbReference type="ARBA" id="ARBA00004123"/>
    </source>
</evidence>
<feature type="compositionally biased region" description="Polar residues" evidence="17">
    <location>
        <begin position="440"/>
        <end position="449"/>
    </location>
</feature>
<comment type="subcellular location">
    <subcellularLocation>
        <location evidence="2">Nucleus</location>
    </subcellularLocation>
</comment>
<dbReference type="EC" id="1.14.11.27" evidence="4"/>
<keyword evidence="14" id="KW-0539">Nucleus</keyword>
<keyword evidence="12" id="KW-0805">Transcription regulation</keyword>
<comment type="catalytic activity">
    <reaction evidence="16">
        <text>N(6),N(6)-dimethyl-L-lysyl(36)-[histone H3] + 2 2-oxoglutarate + 2 O2 = L-lysyl(36)-[histone H3] + 2 formaldehyde + 2 succinate + 2 CO2</text>
        <dbReference type="Rhea" id="RHEA:42032"/>
        <dbReference type="Rhea" id="RHEA-COMP:9785"/>
        <dbReference type="Rhea" id="RHEA-COMP:9787"/>
        <dbReference type="ChEBI" id="CHEBI:15379"/>
        <dbReference type="ChEBI" id="CHEBI:16526"/>
        <dbReference type="ChEBI" id="CHEBI:16810"/>
        <dbReference type="ChEBI" id="CHEBI:16842"/>
        <dbReference type="ChEBI" id="CHEBI:29969"/>
        <dbReference type="ChEBI" id="CHEBI:30031"/>
        <dbReference type="ChEBI" id="CHEBI:61976"/>
        <dbReference type="EC" id="1.14.11.27"/>
    </reaction>
</comment>
<feature type="region of interest" description="Disordered" evidence="17">
    <location>
        <begin position="738"/>
        <end position="758"/>
    </location>
</feature>
<dbReference type="KEGG" id="kbi:30211280"/>
<dbReference type="GO" id="GO:0140680">
    <property type="term" value="F:histone H3K36me/H3K36me2 demethylase activity"/>
    <property type="evidence" value="ECO:0007669"/>
    <property type="project" value="UniProtKB-EC"/>
</dbReference>
<feature type="compositionally biased region" description="Basic residues" evidence="17">
    <location>
        <begin position="133"/>
        <end position="142"/>
    </location>
</feature>
<evidence type="ECO:0000256" key="16">
    <source>
        <dbReference type="ARBA" id="ARBA00047915"/>
    </source>
</evidence>
<dbReference type="Pfam" id="PF17811">
    <property type="entry name" value="JHD"/>
    <property type="match status" value="1"/>
</dbReference>
<keyword evidence="6" id="KW-0863">Zinc-finger</keyword>
<evidence type="ECO:0000256" key="13">
    <source>
        <dbReference type="ARBA" id="ARBA00023163"/>
    </source>
</evidence>
<dbReference type="EMBL" id="CP144546">
    <property type="protein sequence ID" value="WVW85343.1"/>
    <property type="molecule type" value="Genomic_DNA"/>
</dbReference>
<dbReference type="Pfam" id="PF02373">
    <property type="entry name" value="JmjC"/>
    <property type="match status" value="1"/>
</dbReference>
<evidence type="ECO:0000256" key="10">
    <source>
        <dbReference type="ARBA" id="ARBA00023002"/>
    </source>
</evidence>
<dbReference type="CDD" id="cd15517">
    <property type="entry name" value="PHD_TCF19_like"/>
    <property type="match status" value="1"/>
</dbReference>
<evidence type="ECO:0000256" key="15">
    <source>
        <dbReference type="ARBA" id="ARBA00031083"/>
    </source>
</evidence>
<accession>A0AAJ8MA10</accession>
<evidence type="ECO:0000256" key="7">
    <source>
        <dbReference type="ARBA" id="ARBA00022833"/>
    </source>
</evidence>
<dbReference type="AlphaFoldDB" id="A0AAJ8MA10"/>
<dbReference type="SMART" id="SM00249">
    <property type="entry name" value="PHD"/>
    <property type="match status" value="1"/>
</dbReference>
<feature type="region of interest" description="Disordered" evidence="17">
    <location>
        <begin position="127"/>
        <end position="219"/>
    </location>
</feature>
<comment type="cofactor">
    <cofactor evidence="1">
        <name>Fe(2+)</name>
        <dbReference type="ChEBI" id="CHEBI:29033"/>
    </cofactor>
</comment>
<evidence type="ECO:0000256" key="8">
    <source>
        <dbReference type="ARBA" id="ARBA00022853"/>
    </source>
</evidence>
<comment type="similarity">
    <text evidence="3">Belongs to the JHDM1 histone demethylase family.</text>
</comment>
<dbReference type="InterPro" id="IPR013083">
    <property type="entry name" value="Znf_RING/FYVE/PHD"/>
</dbReference>
<dbReference type="PANTHER" id="PTHR23123">
    <property type="entry name" value="PHD/F-BOX CONTAINING PROTEIN"/>
    <property type="match status" value="1"/>
</dbReference>
<evidence type="ECO:0000256" key="9">
    <source>
        <dbReference type="ARBA" id="ARBA00022964"/>
    </source>
</evidence>
<dbReference type="InterPro" id="IPR050690">
    <property type="entry name" value="JHDM1_Histone_Demethylase"/>
</dbReference>
<dbReference type="Gene3D" id="2.60.120.650">
    <property type="entry name" value="Cupin"/>
    <property type="match status" value="1"/>
</dbReference>
<evidence type="ECO:0000256" key="11">
    <source>
        <dbReference type="ARBA" id="ARBA00023004"/>
    </source>
</evidence>